<evidence type="ECO:0000256" key="1">
    <source>
        <dbReference type="SAM" id="Phobius"/>
    </source>
</evidence>
<reference evidence="2" key="1">
    <citation type="journal article" date="2015" name="Nature">
        <title>Complex archaea that bridge the gap between prokaryotes and eukaryotes.</title>
        <authorList>
            <person name="Spang A."/>
            <person name="Saw J.H."/>
            <person name="Jorgensen S.L."/>
            <person name="Zaremba-Niedzwiedzka K."/>
            <person name="Martijn J."/>
            <person name="Lind A.E."/>
            <person name="van Eijk R."/>
            <person name="Schleper C."/>
            <person name="Guy L."/>
            <person name="Ettema T.J."/>
        </authorList>
    </citation>
    <scope>NUCLEOTIDE SEQUENCE</scope>
</reference>
<sequence>MKKEKISGIIGGVIAAIIIGVVVIQFSSINENAPIQDNDLPEIVDVDDDGVPDEVDPFISTPRVWQTSGPFQIDREQYVLGELVLMRIGNLETNEKGQIVFLQPSNGTHQTVYITI</sequence>
<feature type="transmembrane region" description="Helical" evidence="1">
    <location>
        <begin position="7"/>
        <end position="26"/>
    </location>
</feature>
<evidence type="ECO:0000313" key="2">
    <source>
        <dbReference type="EMBL" id="KKL81753.1"/>
    </source>
</evidence>
<dbReference type="AlphaFoldDB" id="A0A0F9F670"/>
<dbReference type="EMBL" id="LAZR01022473">
    <property type="protein sequence ID" value="KKL81753.1"/>
    <property type="molecule type" value="Genomic_DNA"/>
</dbReference>
<keyword evidence="1" id="KW-0812">Transmembrane</keyword>
<accession>A0A0F9F670</accession>
<comment type="caution">
    <text evidence="2">The sequence shown here is derived from an EMBL/GenBank/DDBJ whole genome shotgun (WGS) entry which is preliminary data.</text>
</comment>
<feature type="non-terminal residue" evidence="2">
    <location>
        <position position="116"/>
    </location>
</feature>
<organism evidence="2">
    <name type="scientific">marine sediment metagenome</name>
    <dbReference type="NCBI Taxonomy" id="412755"/>
    <lineage>
        <taxon>unclassified sequences</taxon>
        <taxon>metagenomes</taxon>
        <taxon>ecological metagenomes</taxon>
    </lineage>
</organism>
<protein>
    <submittedName>
        <fullName evidence="2">Uncharacterized protein</fullName>
    </submittedName>
</protein>
<proteinExistence type="predicted"/>
<name>A0A0F9F670_9ZZZZ</name>
<gene>
    <name evidence="2" type="ORF">LCGC14_1991580</name>
</gene>
<keyword evidence="1" id="KW-1133">Transmembrane helix</keyword>
<keyword evidence="1" id="KW-0472">Membrane</keyword>